<keyword evidence="1" id="KW-0238">DNA-binding</keyword>
<dbReference type="KEGG" id="vg:63027393"/>
<name>A0A514DHS6_9CAUD</name>
<dbReference type="EMBL" id="MK937607">
    <property type="protein sequence ID" value="QDH93155.1"/>
    <property type="molecule type" value="Genomic_DNA"/>
</dbReference>
<organism evidence="1 2">
    <name type="scientific">Gordonia phage Zipp</name>
    <dbReference type="NCBI Taxonomy" id="2591212"/>
    <lineage>
        <taxon>Viruses</taxon>
        <taxon>Duplodnaviria</taxon>
        <taxon>Heunggongvirae</taxon>
        <taxon>Uroviricota</taxon>
        <taxon>Caudoviricetes</taxon>
        <taxon>Stackebrandtviridae</taxon>
        <taxon>Schenleyvirinae</taxon>
        <taxon>Zitchvirus</taxon>
        <taxon>Zitchvirus zipp</taxon>
    </lineage>
</organism>
<evidence type="ECO:0000313" key="2">
    <source>
        <dbReference type="Proteomes" id="UP000316610"/>
    </source>
</evidence>
<dbReference type="RefSeq" id="YP_010002750.1">
    <property type="nucleotide sequence ID" value="NC_053248.1"/>
</dbReference>
<dbReference type="GO" id="GO:0003677">
    <property type="term" value="F:DNA binding"/>
    <property type="evidence" value="ECO:0007669"/>
    <property type="project" value="UniProtKB-KW"/>
</dbReference>
<dbReference type="GeneID" id="63027393"/>
<protein>
    <submittedName>
        <fullName evidence="1">Helix-turn-helix DNA-binding protein</fullName>
    </submittedName>
</protein>
<proteinExistence type="predicted"/>
<accession>A0A514DHS6</accession>
<reference evidence="1 2" key="1">
    <citation type="submission" date="2019-05" db="EMBL/GenBank/DDBJ databases">
        <authorList>
            <person name="Hammer B.W."/>
            <person name="Chiaro A."/>
            <person name="Dufresne J."/>
            <person name="Kristler A."/>
            <person name="Kuo C.N."/>
            <person name="Ozcan Z."/>
            <person name="Pasmanik V."/>
            <person name="Shin J."/>
            <person name="Stephens K.N."/>
            <person name="Butela K.A."/>
            <person name="Garlena R.A."/>
            <person name="Russell D.A."/>
            <person name="Pope W.H."/>
            <person name="Jacobs-Sera D."/>
            <person name="Hatfull G.F."/>
        </authorList>
    </citation>
    <scope>NUCLEOTIDE SEQUENCE [LARGE SCALE GENOMIC DNA]</scope>
</reference>
<evidence type="ECO:0000313" key="1">
    <source>
        <dbReference type="EMBL" id="QDH93155.1"/>
    </source>
</evidence>
<gene>
    <name evidence="1" type="primary">1</name>
    <name evidence="1" type="ORF">SEA_ZIPP_1</name>
</gene>
<keyword evidence="2" id="KW-1185">Reference proteome</keyword>
<sequence>MARSKQQTAAMTEKQTKLLELYIQGHKFADIAKEVGYANRSNAYIALQAVLKQRAQERAQLADHVLEIQLERFDLLIATHMQIATDRSNPLDAARSATVVLQISDRITRLLGLDQPQRHEVTVAVDDVDKEIAGLADAIMAKARADGVDVTAPILESLIEHGTGD</sequence>
<dbReference type="Proteomes" id="UP000316610">
    <property type="component" value="Segment"/>
</dbReference>